<evidence type="ECO:0000313" key="4">
    <source>
        <dbReference type="Proteomes" id="UP000271678"/>
    </source>
</evidence>
<protein>
    <recommendedName>
        <fullName evidence="5">DUF2092 domain-containing protein</fullName>
    </recommendedName>
</protein>
<evidence type="ECO:0000256" key="1">
    <source>
        <dbReference type="SAM" id="MobiDB-lite"/>
    </source>
</evidence>
<keyword evidence="2" id="KW-0732">Signal</keyword>
<keyword evidence="4" id="KW-1185">Reference proteome</keyword>
<organism evidence="3 4">
    <name type="scientific">Flexivirga caeni</name>
    <dbReference type="NCBI Taxonomy" id="2294115"/>
    <lineage>
        <taxon>Bacteria</taxon>
        <taxon>Bacillati</taxon>
        <taxon>Actinomycetota</taxon>
        <taxon>Actinomycetes</taxon>
        <taxon>Micrococcales</taxon>
        <taxon>Dermacoccaceae</taxon>
        <taxon>Flexivirga</taxon>
    </lineage>
</organism>
<dbReference type="PANTHER" id="PTHR37507">
    <property type="entry name" value="SPORULATION PROTEIN YDCC"/>
    <property type="match status" value="1"/>
</dbReference>
<dbReference type="Proteomes" id="UP000271678">
    <property type="component" value="Unassembled WGS sequence"/>
</dbReference>
<dbReference type="EMBL" id="RJJQ01000012">
    <property type="protein sequence ID" value="RNI21134.1"/>
    <property type="molecule type" value="Genomic_DNA"/>
</dbReference>
<dbReference type="PANTHER" id="PTHR37507:SF2">
    <property type="entry name" value="SPORULATION PROTEIN YDCC"/>
    <property type="match status" value="1"/>
</dbReference>
<reference evidence="3 4" key="1">
    <citation type="submission" date="2018-11" db="EMBL/GenBank/DDBJ databases">
        <title>Draft genome of Simplicispira Flexivirga sp. BO-16.</title>
        <authorList>
            <person name="Im W.T."/>
        </authorList>
    </citation>
    <scope>NUCLEOTIDE SEQUENCE [LARGE SCALE GENOMIC DNA]</scope>
    <source>
        <strain evidence="3 4">BO-16</strain>
    </source>
</reference>
<evidence type="ECO:0000313" key="3">
    <source>
        <dbReference type="EMBL" id="RNI21134.1"/>
    </source>
</evidence>
<evidence type="ECO:0000256" key="2">
    <source>
        <dbReference type="SAM" id="SignalP"/>
    </source>
</evidence>
<accession>A0A3M9M6D2</accession>
<comment type="caution">
    <text evidence="3">The sequence shown here is derived from an EMBL/GenBank/DDBJ whole genome shotgun (WGS) entry which is preliminary data.</text>
</comment>
<gene>
    <name evidence="3" type="ORF">EFY87_12735</name>
</gene>
<feature type="region of interest" description="Disordered" evidence="1">
    <location>
        <begin position="130"/>
        <end position="151"/>
    </location>
</feature>
<dbReference type="InterPro" id="IPR052944">
    <property type="entry name" value="Sporulation_related"/>
</dbReference>
<dbReference type="InterPro" id="IPR029046">
    <property type="entry name" value="LolA/LolB/LppX"/>
</dbReference>
<sequence length="364" mass="37119">MAPGAALAVIIAGSQLAAHWPANAAVSLPPKTAQQLLVDLQGATPHALSGTVKATASLGLPQLPEGMTGADDSASPLGLLSGTHTAKVWYDGKTSGRIALLGDSAETDLVANSSGLWLWQSSDKSVLHVPGGSLTSTPPRRTGPVHAEPGSRQAITPGMAQQLSTPEGVAAFALRMLDPSTQVTTDSNERIAGRAAYQLVLTPKTSGTTIGSIRIAFDAANFTPLRTEIFAKGAAKPAVNVGFSSISYQRPSASVFAFRPPAGASVKTVNPSTKAGHTRPSGFSAPQLVGKDWASVLVGKLPAHATSGAAKERDVLRMLPSVSGSWGSGHLLSTSLVNVVLTDDGRYAIGAVPAASLYAALGRG</sequence>
<dbReference type="Gene3D" id="2.50.20.10">
    <property type="entry name" value="Lipoprotein localisation LolA/LolB/LppX"/>
    <property type="match status" value="1"/>
</dbReference>
<evidence type="ECO:0008006" key="5">
    <source>
        <dbReference type="Google" id="ProtNLM"/>
    </source>
</evidence>
<name>A0A3M9M6D2_9MICO</name>
<dbReference type="AlphaFoldDB" id="A0A3M9M6D2"/>
<feature type="chain" id="PRO_5018174785" description="DUF2092 domain-containing protein" evidence="2">
    <location>
        <begin position="25"/>
        <end position="364"/>
    </location>
</feature>
<proteinExistence type="predicted"/>
<dbReference type="SUPFAM" id="SSF89392">
    <property type="entry name" value="Prokaryotic lipoproteins and lipoprotein localization factors"/>
    <property type="match status" value="1"/>
</dbReference>
<feature type="signal peptide" evidence="2">
    <location>
        <begin position="1"/>
        <end position="24"/>
    </location>
</feature>